<protein>
    <submittedName>
        <fullName evidence="2">Uncharacterized protein</fullName>
    </submittedName>
</protein>
<comment type="caution">
    <text evidence="2">The sequence shown here is derived from an EMBL/GenBank/DDBJ whole genome shotgun (WGS) entry which is preliminary data.</text>
</comment>
<organism evidence="2 3">
    <name type="scientific">Brassica cretica</name>
    <name type="common">Mustard</name>
    <dbReference type="NCBI Taxonomy" id="69181"/>
    <lineage>
        <taxon>Eukaryota</taxon>
        <taxon>Viridiplantae</taxon>
        <taxon>Streptophyta</taxon>
        <taxon>Embryophyta</taxon>
        <taxon>Tracheophyta</taxon>
        <taxon>Spermatophyta</taxon>
        <taxon>Magnoliopsida</taxon>
        <taxon>eudicotyledons</taxon>
        <taxon>Gunneridae</taxon>
        <taxon>Pentapetalae</taxon>
        <taxon>rosids</taxon>
        <taxon>malvids</taxon>
        <taxon>Brassicales</taxon>
        <taxon>Brassicaceae</taxon>
        <taxon>Brassiceae</taxon>
        <taxon>Brassica</taxon>
    </lineage>
</organism>
<feature type="compositionally biased region" description="Basic and acidic residues" evidence="1">
    <location>
        <begin position="36"/>
        <end position="46"/>
    </location>
</feature>
<reference evidence="2" key="1">
    <citation type="submission" date="2019-12" db="EMBL/GenBank/DDBJ databases">
        <title>Genome sequencing and annotation of Brassica cretica.</title>
        <authorList>
            <person name="Studholme D.J."/>
            <person name="Sarris P."/>
        </authorList>
    </citation>
    <scope>NUCLEOTIDE SEQUENCE</scope>
    <source>
        <strain evidence="2">PFS-109/04</strain>
        <tissue evidence="2">Leaf</tissue>
    </source>
</reference>
<dbReference type="Proteomes" id="UP000712600">
    <property type="component" value="Unassembled WGS sequence"/>
</dbReference>
<feature type="compositionally biased region" description="Low complexity" evidence="1">
    <location>
        <begin position="21"/>
        <end position="32"/>
    </location>
</feature>
<feature type="region of interest" description="Disordered" evidence="1">
    <location>
        <begin position="1"/>
        <end position="52"/>
    </location>
</feature>
<dbReference type="EMBL" id="QGKX02001521">
    <property type="protein sequence ID" value="KAF3508430.1"/>
    <property type="molecule type" value="Genomic_DNA"/>
</dbReference>
<evidence type="ECO:0000313" key="2">
    <source>
        <dbReference type="EMBL" id="KAF3508430.1"/>
    </source>
</evidence>
<name>A0A8S9P067_BRACR</name>
<evidence type="ECO:0000256" key="1">
    <source>
        <dbReference type="SAM" id="MobiDB-lite"/>
    </source>
</evidence>
<sequence>MMDEFPIRGVPDPIASARDPSQLSTQTTSASARIPDGLRSRSDVRDSIGATRPIPARVSDQLQSARVQLAVSTHPTIKTFPISSCPARGQLAFVPVRIAARGSSFLVVWFQQSSRLKGNSKSKNL</sequence>
<accession>A0A8S9P067</accession>
<gene>
    <name evidence="2" type="ORF">F2Q69_00003567</name>
</gene>
<proteinExistence type="predicted"/>
<dbReference type="AlphaFoldDB" id="A0A8S9P067"/>
<evidence type="ECO:0000313" key="3">
    <source>
        <dbReference type="Proteomes" id="UP000712600"/>
    </source>
</evidence>